<dbReference type="Proteomes" id="UP000609849">
    <property type="component" value="Unassembled WGS sequence"/>
</dbReference>
<sequence length="230" mass="27114">MFFFVISFLIVISYIVTNDWPEMFAGADMWYNLASQIGIGYIINFIFYIMQVWMPEKKKHEFAKNIVKNKNSYVLKEMARSLSMIIDIDRIEEIKNSEDILTYIEGLDLQYGSGYDVYNNEINKLEFILMKIDKINQKISDIFTVAGPYLDAECLKCLDDIIESEYHEYFNDIDIHRFGQINCIQSPNVRARASIRIGNEQGLKKELSETVYKYVCLYTQLREINKKYTK</sequence>
<keyword evidence="3" id="KW-1185">Reference proteome</keyword>
<dbReference type="RefSeq" id="WP_153973201.1">
    <property type="nucleotide sequence ID" value="NZ_JACRWE010000006.1"/>
</dbReference>
<name>A0ABR7JS59_9FIRM</name>
<evidence type="ECO:0000313" key="2">
    <source>
        <dbReference type="EMBL" id="MBC5997744.1"/>
    </source>
</evidence>
<accession>A0ABR7JS59</accession>
<dbReference type="EMBL" id="JACRWE010000006">
    <property type="protein sequence ID" value="MBC5997744.1"/>
    <property type="molecule type" value="Genomic_DNA"/>
</dbReference>
<feature type="transmembrane region" description="Helical" evidence="1">
    <location>
        <begin position="33"/>
        <end position="54"/>
    </location>
</feature>
<comment type="caution">
    <text evidence="2">The sequence shown here is derived from an EMBL/GenBank/DDBJ whole genome shotgun (WGS) entry which is preliminary data.</text>
</comment>
<proteinExistence type="predicted"/>
<protein>
    <submittedName>
        <fullName evidence="2">Uncharacterized protein</fullName>
    </submittedName>
</protein>
<keyword evidence="1" id="KW-0812">Transmembrane</keyword>
<keyword evidence="1" id="KW-0472">Membrane</keyword>
<evidence type="ECO:0000256" key="1">
    <source>
        <dbReference type="SAM" id="Phobius"/>
    </source>
</evidence>
<evidence type="ECO:0000313" key="3">
    <source>
        <dbReference type="Proteomes" id="UP000609849"/>
    </source>
</evidence>
<reference evidence="2 3" key="1">
    <citation type="submission" date="2020-08" db="EMBL/GenBank/DDBJ databases">
        <authorList>
            <person name="Liu C."/>
            <person name="Sun Q."/>
        </authorList>
    </citation>
    <scope>NUCLEOTIDE SEQUENCE [LARGE SCALE GENOMIC DNA]</scope>
    <source>
        <strain evidence="2 3">NSJ-18</strain>
    </source>
</reference>
<organism evidence="2 3">
    <name type="scientific">Romboutsia faecis</name>
    <dbReference type="NCBI Taxonomy" id="2764597"/>
    <lineage>
        <taxon>Bacteria</taxon>
        <taxon>Bacillati</taxon>
        <taxon>Bacillota</taxon>
        <taxon>Clostridia</taxon>
        <taxon>Peptostreptococcales</taxon>
        <taxon>Peptostreptococcaceae</taxon>
        <taxon>Romboutsia</taxon>
    </lineage>
</organism>
<gene>
    <name evidence="2" type="ORF">H8923_13305</name>
</gene>
<keyword evidence="1" id="KW-1133">Transmembrane helix</keyword>